<dbReference type="SMART" id="SM00304">
    <property type="entry name" value="HAMP"/>
    <property type="match status" value="1"/>
</dbReference>
<dbReference type="InterPro" id="IPR050428">
    <property type="entry name" value="TCS_sensor_his_kinase"/>
</dbReference>
<evidence type="ECO:0000256" key="10">
    <source>
        <dbReference type="ARBA" id="ARBA00023136"/>
    </source>
</evidence>
<evidence type="ECO:0000256" key="4">
    <source>
        <dbReference type="ARBA" id="ARBA00022553"/>
    </source>
</evidence>
<dbReference type="PANTHER" id="PTHR45436">
    <property type="entry name" value="SENSOR HISTIDINE KINASE YKOH"/>
    <property type="match status" value="1"/>
</dbReference>
<evidence type="ECO:0000256" key="7">
    <source>
        <dbReference type="ARBA" id="ARBA00022777"/>
    </source>
</evidence>
<name>A0A1E2ZZP3_9FIRM</name>
<keyword evidence="5 14" id="KW-0808">Transferase</keyword>
<dbReference type="Pfam" id="PF00672">
    <property type="entry name" value="HAMP"/>
    <property type="match status" value="1"/>
</dbReference>
<feature type="transmembrane region" description="Helical" evidence="11">
    <location>
        <begin position="149"/>
        <end position="173"/>
    </location>
</feature>
<dbReference type="CDD" id="cd00075">
    <property type="entry name" value="HATPase"/>
    <property type="match status" value="1"/>
</dbReference>
<dbReference type="SUPFAM" id="SSF158472">
    <property type="entry name" value="HAMP domain-like"/>
    <property type="match status" value="1"/>
</dbReference>
<dbReference type="Gene3D" id="1.10.287.130">
    <property type="match status" value="1"/>
</dbReference>
<feature type="domain" description="HAMP" evidence="13">
    <location>
        <begin position="174"/>
        <end position="228"/>
    </location>
</feature>
<dbReference type="Gene3D" id="6.10.340.10">
    <property type="match status" value="1"/>
</dbReference>
<evidence type="ECO:0000259" key="12">
    <source>
        <dbReference type="PROSITE" id="PS50109"/>
    </source>
</evidence>
<dbReference type="PANTHER" id="PTHR45436:SF5">
    <property type="entry name" value="SENSOR HISTIDINE KINASE TRCS"/>
    <property type="match status" value="1"/>
</dbReference>
<feature type="domain" description="Histidine kinase" evidence="12">
    <location>
        <begin position="236"/>
        <end position="453"/>
    </location>
</feature>
<reference evidence="14 15" key="1">
    <citation type="submission" date="2016-07" db="EMBL/GenBank/DDBJ databases">
        <title>Characterization of isolates of Eisenbergiella tayi derived from blood cultures, using whole genome sequencing.</title>
        <authorList>
            <person name="Burdz T."/>
            <person name="Wiebe D."/>
            <person name="Huynh C."/>
            <person name="Bernard K."/>
        </authorList>
    </citation>
    <scope>NUCLEOTIDE SEQUENCE [LARGE SCALE GENOMIC DNA]</scope>
    <source>
        <strain evidence="14 15">NML 110608</strain>
    </source>
</reference>
<dbReference type="Pfam" id="PF00512">
    <property type="entry name" value="HisKA"/>
    <property type="match status" value="1"/>
</dbReference>
<dbReference type="Pfam" id="PF02518">
    <property type="entry name" value="HATPase_c"/>
    <property type="match status" value="1"/>
</dbReference>
<protein>
    <recommendedName>
        <fullName evidence="3">histidine kinase</fullName>
        <ecNumber evidence="3">2.7.13.3</ecNumber>
    </recommendedName>
</protein>
<dbReference type="InterPro" id="IPR036097">
    <property type="entry name" value="HisK_dim/P_sf"/>
</dbReference>
<evidence type="ECO:0000256" key="5">
    <source>
        <dbReference type="ARBA" id="ARBA00022679"/>
    </source>
</evidence>
<keyword evidence="9" id="KW-0902">Two-component regulatory system</keyword>
<dbReference type="GO" id="GO:0000155">
    <property type="term" value="F:phosphorelay sensor kinase activity"/>
    <property type="evidence" value="ECO:0007669"/>
    <property type="project" value="InterPro"/>
</dbReference>
<dbReference type="PATRIC" id="fig|1432052.4.peg.6607"/>
<accession>A0A1E2ZZP3</accession>
<evidence type="ECO:0000256" key="3">
    <source>
        <dbReference type="ARBA" id="ARBA00012438"/>
    </source>
</evidence>
<comment type="caution">
    <text evidence="14">The sequence shown here is derived from an EMBL/GenBank/DDBJ whole genome shotgun (WGS) entry which is preliminary data.</text>
</comment>
<dbReference type="PRINTS" id="PR00344">
    <property type="entry name" value="BCTRLSENSOR"/>
</dbReference>
<evidence type="ECO:0000313" key="15">
    <source>
        <dbReference type="Proteomes" id="UP000094067"/>
    </source>
</evidence>
<evidence type="ECO:0000256" key="8">
    <source>
        <dbReference type="ARBA" id="ARBA00022989"/>
    </source>
</evidence>
<dbReference type="InterPro" id="IPR003660">
    <property type="entry name" value="HAMP_dom"/>
</dbReference>
<keyword evidence="6 11" id="KW-0812">Transmembrane</keyword>
<evidence type="ECO:0000256" key="6">
    <source>
        <dbReference type="ARBA" id="ARBA00022692"/>
    </source>
</evidence>
<keyword evidence="10 11" id="KW-0472">Membrane</keyword>
<keyword evidence="4" id="KW-0597">Phosphoprotein</keyword>
<dbReference type="FunFam" id="1.10.287.130:FF:000001">
    <property type="entry name" value="Two-component sensor histidine kinase"/>
    <property type="match status" value="1"/>
</dbReference>
<dbReference type="InterPro" id="IPR005467">
    <property type="entry name" value="His_kinase_dom"/>
</dbReference>
<dbReference type="InterPro" id="IPR003594">
    <property type="entry name" value="HATPase_dom"/>
</dbReference>
<dbReference type="GO" id="GO:0005886">
    <property type="term" value="C:plasma membrane"/>
    <property type="evidence" value="ECO:0007669"/>
    <property type="project" value="TreeGrafter"/>
</dbReference>
<dbReference type="FunFam" id="3.30.565.10:FF:000006">
    <property type="entry name" value="Sensor histidine kinase WalK"/>
    <property type="match status" value="1"/>
</dbReference>
<evidence type="ECO:0000313" key="14">
    <source>
        <dbReference type="EMBL" id="ODM01970.1"/>
    </source>
</evidence>
<dbReference type="Gene3D" id="3.30.565.10">
    <property type="entry name" value="Histidine kinase-like ATPase, C-terminal domain"/>
    <property type="match status" value="1"/>
</dbReference>
<keyword evidence="7 14" id="KW-0418">Kinase</keyword>
<gene>
    <name evidence="14" type="primary">cusS_2</name>
    <name evidence="14" type="ORF">BEI61_05969</name>
</gene>
<dbReference type="PROSITE" id="PS50109">
    <property type="entry name" value="HIS_KIN"/>
    <property type="match status" value="1"/>
</dbReference>
<dbReference type="EMBL" id="MCGH01000005">
    <property type="protein sequence ID" value="ODM01970.1"/>
    <property type="molecule type" value="Genomic_DNA"/>
</dbReference>
<sequence length="453" mass="50727">MKNMSIKLKITLWYTLFMTLLVVGILWLLLFITNSRLLSNARLRLKDTVTRSFHEIDYEDGVLEFDNDINFLGEGIYISVYDAHGKLLYGRIPSLFNGAPVLVMDEIQQVDSGQTLWYVYDYCQKIEGYGNLWVRGIASQTQTDAALQIVVNLALVFLPFFVLCIAAGGYLIIRRTLSPLADMTETAQKISSGNDLSRRIRLGTGNDEVHKMAHTFDKMMDKLEDSFENEKQFTSDVSHELRTPVTVILSQCEYALQEDTPAQEIKDCIRSIAAQARKMSSLISQLLTLARADKGIQKLHYELLNLSELAEIITEEQKGIASKKGITLETCIQPDILFRGDETMLMRLFINLISNSITYGKENGLTRISLSSDGNLITGSVSDNGIGIEKDKLDKIWKRFYQVNPARSSGEREGAGLGLPMVKWITEAHGGTVCAESTPGSGTVFTFTFPQNK</sequence>
<evidence type="ECO:0000256" key="2">
    <source>
        <dbReference type="ARBA" id="ARBA00004370"/>
    </source>
</evidence>
<evidence type="ECO:0000256" key="11">
    <source>
        <dbReference type="SAM" id="Phobius"/>
    </source>
</evidence>
<comment type="catalytic activity">
    <reaction evidence="1">
        <text>ATP + protein L-histidine = ADP + protein N-phospho-L-histidine.</text>
        <dbReference type="EC" id="2.7.13.3"/>
    </reaction>
</comment>
<dbReference type="PROSITE" id="PS50885">
    <property type="entry name" value="HAMP"/>
    <property type="match status" value="1"/>
</dbReference>
<dbReference type="EC" id="2.7.13.3" evidence="3"/>
<dbReference type="CDD" id="cd06225">
    <property type="entry name" value="HAMP"/>
    <property type="match status" value="1"/>
</dbReference>
<dbReference type="InterPro" id="IPR003661">
    <property type="entry name" value="HisK_dim/P_dom"/>
</dbReference>
<dbReference type="SUPFAM" id="SSF47384">
    <property type="entry name" value="Homodimeric domain of signal transducing histidine kinase"/>
    <property type="match status" value="1"/>
</dbReference>
<keyword evidence="8 11" id="KW-1133">Transmembrane helix</keyword>
<dbReference type="SUPFAM" id="SSF55874">
    <property type="entry name" value="ATPase domain of HSP90 chaperone/DNA topoisomerase II/histidine kinase"/>
    <property type="match status" value="1"/>
</dbReference>
<proteinExistence type="predicted"/>
<feature type="transmembrane region" description="Helical" evidence="11">
    <location>
        <begin position="12"/>
        <end position="32"/>
    </location>
</feature>
<dbReference type="AlphaFoldDB" id="A0A1E2ZZP3"/>
<evidence type="ECO:0000256" key="9">
    <source>
        <dbReference type="ARBA" id="ARBA00023012"/>
    </source>
</evidence>
<dbReference type="InterPro" id="IPR036890">
    <property type="entry name" value="HATPase_C_sf"/>
</dbReference>
<dbReference type="CDD" id="cd00082">
    <property type="entry name" value="HisKA"/>
    <property type="match status" value="1"/>
</dbReference>
<dbReference type="SMART" id="SM00388">
    <property type="entry name" value="HisKA"/>
    <property type="match status" value="1"/>
</dbReference>
<dbReference type="Proteomes" id="UP000094067">
    <property type="component" value="Unassembled WGS sequence"/>
</dbReference>
<dbReference type="SMART" id="SM00387">
    <property type="entry name" value="HATPase_c"/>
    <property type="match status" value="1"/>
</dbReference>
<evidence type="ECO:0000256" key="1">
    <source>
        <dbReference type="ARBA" id="ARBA00000085"/>
    </source>
</evidence>
<organism evidence="14 15">
    <name type="scientific">Eisenbergiella tayi</name>
    <dbReference type="NCBI Taxonomy" id="1432052"/>
    <lineage>
        <taxon>Bacteria</taxon>
        <taxon>Bacillati</taxon>
        <taxon>Bacillota</taxon>
        <taxon>Clostridia</taxon>
        <taxon>Lachnospirales</taxon>
        <taxon>Lachnospiraceae</taxon>
        <taxon>Eisenbergiella</taxon>
    </lineage>
</organism>
<comment type="subcellular location">
    <subcellularLocation>
        <location evidence="2">Membrane</location>
    </subcellularLocation>
</comment>
<dbReference type="RefSeq" id="WP_069155209.1">
    <property type="nucleotide sequence ID" value="NZ_DAWDRA010000548.1"/>
</dbReference>
<dbReference type="InterPro" id="IPR004358">
    <property type="entry name" value="Sig_transdc_His_kin-like_C"/>
</dbReference>
<evidence type="ECO:0000259" key="13">
    <source>
        <dbReference type="PROSITE" id="PS50885"/>
    </source>
</evidence>